<evidence type="ECO:0000313" key="2">
    <source>
        <dbReference type="EMBL" id="KAF0896887.1"/>
    </source>
</evidence>
<accession>A0A6G1CA61</accession>
<dbReference type="Proteomes" id="UP000479710">
    <property type="component" value="Unassembled WGS sequence"/>
</dbReference>
<feature type="region of interest" description="Disordered" evidence="1">
    <location>
        <begin position="33"/>
        <end position="70"/>
    </location>
</feature>
<protein>
    <submittedName>
        <fullName evidence="2">Uncharacterized protein</fullName>
    </submittedName>
</protein>
<feature type="compositionally biased region" description="Acidic residues" evidence="1">
    <location>
        <begin position="61"/>
        <end position="70"/>
    </location>
</feature>
<feature type="compositionally biased region" description="Basic and acidic residues" evidence="1">
    <location>
        <begin position="51"/>
        <end position="60"/>
    </location>
</feature>
<name>A0A6G1CA61_9ORYZ</name>
<organism evidence="2 3">
    <name type="scientific">Oryza meyeriana var. granulata</name>
    <dbReference type="NCBI Taxonomy" id="110450"/>
    <lineage>
        <taxon>Eukaryota</taxon>
        <taxon>Viridiplantae</taxon>
        <taxon>Streptophyta</taxon>
        <taxon>Embryophyta</taxon>
        <taxon>Tracheophyta</taxon>
        <taxon>Spermatophyta</taxon>
        <taxon>Magnoliopsida</taxon>
        <taxon>Liliopsida</taxon>
        <taxon>Poales</taxon>
        <taxon>Poaceae</taxon>
        <taxon>BOP clade</taxon>
        <taxon>Oryzoideae</taxon>
        <taxon>Oryzeae</taxon>
        <taxon>Oryzinae</taxon>
        <taxon>Oryza</taxon>
        <taxon>Oryza meyeriana</taxon>
    </lineage>
</organism>
<comment type="caution">
    <text evidence="2">The sequence shown here is derived from an EMBL/GenBank/DDBJ whole genome shotgun (WGS) entry which is preliminary data.</text>
</comment>
<proteinExistence type="predicted"/>
<evidence type="ECO:0000256" key="1">
    <source>
        <dbReference type="SAM" id="MobiDB-lite"/>
    </source>
</evidence>
<reference evidence="2 3" key="1">
    <citation type="submission" date="2019-11" db="EMBL/GenBank/DDBJ databases">
        <title>Whole genome sequence of Oryza granulata.</title>
        <authorList>
            <person name="Li W."/>
        </authorList>
    </citation>
    <scope>NUCLEOTIDE SEQUENCE [LARGE SCALE GENOMIC DNA]</scope>
    <source>
        <strain evidence="3">cv. Menghai</strain>
        <tissue evidence="2">Leaf</tissue>
    </source>
</reference>
<dbReference type="EMBL" id="SPHZ02000010">
    <property type="protein sequence ID" value="KAF0896887.1"/>
    <property type="molecule type" value="Genomic_DNA"/>
</dbReference>
<evidence type="ECO:0000313" key="3">
    <source>
        <dbReference type="Proteomes" id="UP000479710"/>
    </source>
</evidence>
<sequence>MPMLMELICTICWRLKMVPPVTLAWKPPAQISSVREKMKQDKDDSEISVYTDKEPDNDAAKEEEEATHQS</sequence>
<keyword evidence="3" id="KW-1185">Reference proteome</keyword>
<dbReference type="AlphaFoldDB" id="A0A6G1CA61"/>
<gene>
    <name evidence="2" type="ORF">E2562_029575</name>
</gene>